<dbReference type="InterPro" id="IPR017871">
    <property type="entry name" value="ABC_transporter-like_CS"/>
</dbReference>
<dbReference type="EMBL" id="CP015772">
    <property type="protein sequence ID" value="ANH79924.1"/>
    <property type="molecule type" value="Genomic_DNA"/>
</dbReference>
<feature type="domain" description="ABC transporter" evidence="4">
    <location>
        <begin position="7"/>
        <end position="241"/>
    </location>
</feature>
<dbReference type="GO" id="GO:0042626">
    <property type="term" value="F:ATPase-coupled transmembrane transporter activity"/>
    <property type="evidence" value="ECO:0007669"/>
    <property type="project" value="TreeGrafter"/>
</dbReference>
<feature type="domain" description="ABC transporter" evidence="4">
    <location>
        <begin position="256"/>
        <end position="496"/>
    </location>
</feature>
<dbReference type="Proteomes" id="UP000077667">
    <property type="component" value="Chromosome"/>
</dbReference>
<keyword evidence="3" id="KW-0067">ATP-binding</keyword>
<evidence type="ECO:0000256" key="1">
    <source>
        <dbReference type="ARBA" id="ARBA00022448"/>
    </source>
</evidence>
<dbReference type="PROSITE" id="PS50893">
    <property type="entry name" value="ABC_TRANSPORTER_2"/>
    <property type="match status" value="2"/>
</dbReference>
<dbReference type="AlphaFoldDB" id="A0A1A9I047"/>
<evidence type="ECO:0000256" key="2">
    <source>
        <dbReference type="ARBA" id="ARBA00022741"/>
    </source>
</evidence>
<gene>
    <name evidence="5" type="ORF">A8C56_02080</name>
</gene>
<dbReference type="PANTHER" id="PTHR43553:SF3">
    <property type="entry name" value="ABC TRANSPORTER ATP-BINDING PROTEIN MODF"/>
    <property type="match status" value="1"/>
</dbReference>
<dbReference type="GO" id="GO:0016887">
    <property type="term" value="F:ATP hydrolysis activity"/>
    <property type="evidence" value="ECO:0007669"/>
    <property type="project" value="InterPro"/>
</dbReference>
<dbReference type="InterPro" id="IPR003439">
    <property type="entry name" value="ABC_transporter-like_ATP-bd"/>
</dbReference>
<dbReference type="KEGG" id="nia:A8C56_02080"/>
<dbReference type="GO" id="GO:0043190">
    <property type="term" value="C:ATP-binding cassette (ABC) transporter complex"/>
    <property type="evidence" value="ECO:0007669"/>
    <property type="project" value="TreeGrafter"/>
</dbReference>
<dbReference type="SMART" id="SM00382">
    <property type="entry name" value="AAA"/>
    <property type="match status" value="2"/>
</dbReference>
<accession>A0A1A9I047</accession>
<protein>
    <submittedName>
        <fullName evidence="5">ABC transporter</fullName>
    </submittedName>
</protein>
<dbReference type="InterPro" id="IPR050095">
    <property type="entry name" value="ECF_ABC_transporter_ATP-bd"/>
</dbReference>
<dbReference type="STRING" id="1176587.A8C56_02080"/>
<dbReference type="GO" id="GO:0005524">
    <property type="term" value="F:ATP binding"/>
    <property type="evidence" value="ECO:0007669"/>
    <property type="project" value="UniProtKB-KW"/>
</dbReference>
<proteinExistence type="predicted"/>
<dbReference type="PROSITE" id="PS00211">
    <property type="entry name" value="ABC_TRANSPORTER_1"/>
    <property type="match status" value="1"/>
</dbReference>
<dbReference type="InterPro" id="IPR003593">
    <property type="entry name" value="AAA+_ATPase"/>
</dbReference>
<reference evidence="5 6" key="1">
    <citation type="submission" date="2016-05" db="EMBL/GenBank/DDBJ databases">
        <title>Niabella ginsenosidivorans BS26 whole genome sequencing.</title>
        <authorList>
            <person name="Im W.T."/>
            <person name="Siddiqi M.Z."/>
        </authorList>
    </citation>
    <scope>NUCLEOTIDE SEQUENCE [LARGE SCALE GENOMIC DNA]</scope>
    <source>
        <strain evidence="5 6">BS26</strain>
    </source>
</reference>
<organism evidence="5 6">
    <name type="scientific">Niabella ginsenosidivorans</name>
    <dbReference type="NCBI Taxonomy" id="1176587"/>
    <lineage>
        <taxon>Bacteria</taxon>
        <taxon>Pseudomonadati</taxon>
        <taxon>Bacteroidota</taxon>
        <taxon>Chitinophagia</taxon>
        <taxon>Chitinophagales</taxon>
        <taxon>Chitinophagaceae</taxon>
        <taxon>Niabella</taxon>
    </lineage>
</organism>
<evidence type="ECO:0000259" key="4">
    <source>
        <dbReference type="PROSITE" id="PS50893"/>
    </source>
</evidence>
<keyword evidence="2" id="KW-0547">Nucleotide-binding</keyword>
<dbReference type="Pfam" id="PF00005">
    <property type="entry name" value="ABC_tran"/>
    <property type="match status" value="2"/>
</dbReference>
<dbReference type="SUPFAM" id="SSF52540">
    <property type="entry name" value="P-loop containing nucleoside triphosphate hydrolases"/>
    <property type="match status" value="2"/>
</dbReference>
<dbReference type="RefSeq" id="WP_067751388.1">
    <property type="nucleotide sequence ID" value="NZ_CP015772.1"/>
</dbReference>
<dbReference type="PANTHER" id="PTHR43553">
    <property type="entry name" value="HEAVY METAL TRANSPORTER"/>
    <property type="match status" value="1"/>
</dbReference>
<evidence type="ECO:0000256" key="3">
    <source>
        <dbReference type="ARBA" id="ARBA00022840"/>
    </source>
</evidence>
<evidence type="ECO:0000313" key="6">
    <source>
        <dbReference type="Proteomes" id="UP000077667"/>
    </source>
</evidence>
<dbReference type="Gene3D" id="3.40.50.300">
    <property type="entry name" value="P-loop containing nucleotide triphosphate hydrolases"/>
    <property type="match status" value="2"/>
</dbReference>
<keyword evidence="6" id="KW-1185">Reference proteome</keyword>
<keyword evidence="1" id="KW-0813">Transport</keyword>
<dbReference type="OrthoDB" id="9789994at2"/>
<name>A0A1A9I047_9BACT</name>
<evidence type="ECO:0000313" key="5">
    <source>
        <dbReference type="EMBL" id="ANH79924.1"/>
    </source>
</evidence>
<sequence>MERNFNIILNNVTVQQAGRLLLDNISFTLNAGEHLALFGASGSGKTLLAKALKGELFHAGTIAYKRNNEPVKPTVAYVPATHPLKNKSNVADFYYQQRFNTCDAEDAATLTEELLKKGSPEAISNWLEQFQLTHRAHTPLIQLSNGELKKMQLISHLLAHPDILILDKVFTGLDVKSRKVLHKVLNQLAADGITLILITDSHELPASITHFAEMADGAVINYAPVEKLGFMESMQVRQFEAPLPAMKKAYHIGPLITMKDVTIRYGNTIILNNINWQVNNGECWQIKGHNGAGKSTLLSLINGDNPQAYSQQIYLFGKRRGTGESIWDIKSRIGFVSPELQNFFDRSTSIAQAVGSGFFDTIGLFRKLNEAQTAKVNEWLSFFALQDKAHRPLSSLSSGEQRLVLIARALIKDPLMLALDEPCQGLDDQQSKMVVQLLERIHRETGMTQLFISHYDDEVPACVKHVLELNKGIPAVYKKTVPHPVIKSKTALTHKAL</sequence>
<dbReference type="InterPro" id="IPR027417">
    <property type="entry name" value="P-loop_NTPase"/>
</dbReference>